<dbReference type="GO" id="GO:0005829">
    <property type="term" value="C:cytosol"/>
    <property type="evidence" value="ECO:0007669"/>
    <property type="project" value="TreeGrafter"/>
</dbReference>
<dbReference type="InterPro" id="IPR000944">
    <property type="entry name" value="Tscrpt_reg_Rrf2"/>
</dbReference>
<sequence length="147" mass="16379">MKFCKKTRYGLTALVDLAAQPSTTPVALKTIAERNDISLQFLEHIFASFRRTGIVKSVKGSQGGYNLAKAADEITVASVVEVLEGSYHLEDEDVLAENSYKGISDTIQKLVVDSVNQELDQILSNLTLAQMSGYYSDHYDKQEMYYI</sequence>
<dbReference type="EMBL" id="RCXQ01000002">
    <property type="protein sequence ID" value="RYT68091.1"/>
    <property type="molecule type" value="Genomic_DNA"/>
</dbReference>
<dbReference type="InterPro" id="IPR036388">
    <property type="entry name" value="WH-like_DNA-bd_sf"/>
</dbReference>
<dbReference type="PANTHER" id="PTHR33221:SF5">
    <property type="entry name" value="HTH-TYPE TRANSCRIPTIONAL REGULATOR ISCR"/>
    <property type="match status" value="1"/>
</dbReference>
<reference evidence="2 4" key="1">
    <citation type="submission" date="2018-08" db="EMBL/GenBank/DDBJ databases">
        <title>A genome reference for cultivated species of the human gut microbiota.</title>
        <authorList>
            <person name="Zou Y."/>
            <person name="Xue W."/>
            <person name="Luo G."/>
        </authorList>
    </citation>
    <scope>NUCLEOTIDE SEQUENCE [LARGE SCALE GENOMIC DNA]</scope>
    <source>
        <strain evidence="2 4">AF14-23</strain>
    </source>
</reference>
<dbReference type="Pfam" id="PF02082">
    <property type="entry name" value="Rrf2"/>
    <property type="match status" value="1"/>
</dbReference>
<dbReference type="Gene3D" id="1.10.10.10">
    <property type="entry name" value="Winged helix-like DNA-binding domain superfamily/Winged helix DNA-binding domain"/>
    <property type="match status" value="1"/>
</dbReference>
<accession>A0A395XA96</accession>
<dbReference type="Proteomes" id="UP000265828">
    <property type="component" value="Unassembled WGS sequence"/>
</dbReference>
<dbReference type="NCBIfam" id="TIGR00738">
    <property type="entry name" value="rrf2_super"/>
    <property type="match status" value="1"/>
</dbReference>
<dbReference type="GO" id="GO:0003677">
    <property type="term" value="F:DNA binding"/>
    <property type="evidence" value="ECO:0007669"/>
    <property type="project" value="UniProtKB-KW"/>
</dbReference>
<reference evidence="3 5" key="2">
    <citation type="journal article" date="2019" name="Science, e1252229">
        <title>Invertible promoters mediate bacterial phase variation, antibiotic resistance, and host adaptation in the gut.</title>
        <authorList>
            <person name="Jiang X."/>
            <person name="Hall A.B."/>
            <person name="Arthur T.D."/>
            <person name="Plichta D.R."/>
            <person name="Covington C.T."/>
            <person name="Poyet M."/>
            <person name="Crothers J."/>
            <person name="Moses P.L."/>
            <person name="Tolonen A.C."/>
            <person name="Vlamakis H."/>
            <person name="Alm E.J."/>
            <person name="Xavier R.J."/>
        </authorList>
    </citation>
    <scope>NUCLEOTIDE SEQUENCE [LARGE SCALE GENOMIC DNA]</scope>
    <source>
        <strain evidence="3">Af_0058</strain>
        <strain evidence="5">af_0058</strain>
    </source>
</reference>
<dbReference type="PANTHER" id="PTHR33221">
    <property type="entry name" value="WINGED HELIX-TURN-HELIX TRANSCRIPTIONAL REGULATOR, RRF2 FAMILY"/>
    <property type="match status" value="1"/>
</dbReference>
<evidence type="ECO:0000313" key="5">
    <source>
        <dbReference type="Proteomes" id="UP000293506"/>
    </source>
</evidence>
<organism evidence="2 4">
    <name type="scientific">Blautia obeum</name>
    <dbReference type="NCBI Taxonomy" id="40520"/>
    <lineage>
        <taxon>Bacteria</taxon>
        <taxon>Bacillati</taxon>
        <taxon>Bacillota</taxon>
        <taxon>Clostridia</taxon>
        <taxon>Lachnospirales</taxon>
        <taxon>Lachnospiraceae</taxon>
        <taxon>Blautia</taxon>
    </lineage>
</organism>
<evidence type="ECO:0000313" key="2">
    <source>
        <dbReference type="EMBL" id="RGV65657.1"/>
    </source>
</evidence>
<dbReference type="InterPro" id="IPR036390">
    <property type="entry name" value="WH_DNA-bd_sf"/>
</dbReference>
<dbReference type="PROSITE" id="PS51197">
    <property type="entry name" value="HTH_RRF2_2"/>
    <property type="match status" value="1"/>
</dbReference>
<gene>
    <name evidence="2" type="ORF">DWW07_03660</name>
    <name evidence="3" type="ORF">EAI82_02485</name>
</gene>
<evidence type="ECO:0000313" key="4">
    <source>
        <dbReference type="Proteomes" id="UP000265828"/>
    </source>
</evidence>
<dbReference type="AlphaFoldDB" id="A0A395XA96"/>
<proteinExistence type="predicted"/>
<comment type="caution">
    <text evidence="2">The sequence shown here is derived from an EMBL/GenBank/DDBJ whole genome shotgun (WGS) entry which is preliminary data.</text>
</comment>
<evidence type="ECO:0000256" key="1">
    <source>
        <dbReference type="ARBA" id="ARBA00023125"/>
    </source>
</evidence>
<dbReference type="RefSeq" id="WP_005422340.1">
    <property type="nucleotide sequence ID" value="NZ_JADPEW010000001.1"/>
</dbReference>
<name>A0A395XA96_9FIRM</name>
<dbReference type="EMBL" id="QRZI01000002">
    <property type="protein sequence ID" value="RGV65657.1"/>
    <property type="molecule type" value="Genomic_DNA"/>
</dbReference>
<keyword evidence="1" id="KW-0238">DNA-binding</keyword>
<dbReference type="GeneID" id="79804450"/>
<evidence type="ECO:0000313" key="3">
    <source>
        <dbReference type="EMBL" id="RYT68091.1"/>
    </source>
</evidence>
<dbReference type="GO" id="GO:0003700">
    <property type="term" value="F:DNA-binding transcription factor activity"/>
    <property type="evidence" value="ECO:0007669"/>
    <property type="project" value="TreeGrafter"/>
</dbReference>
<dbReference type="SUPFAM" id="SSF46785">
    <property type="entry name" value="Winged helix' DNA-binding domain"/>
    <property type="match status" value="1"/>
</dbReference>
<dbReference type="Proteomes" id="UP000293506">
    <property type="component" value="Unassembled WGS sequence"/>
</dbReference>
<protein>
    <submittedName>
        <fullName evidence="2">Rrf2 family transcriptional regulator</fullName>
    </submittedName>
</protein>